<name>A0A7S3I9H1_9CILI</name>
<evidence type="ECO:0000313" key="1">
    <source>
        <dbReference type="EMBL" id="CAE0317608.1"/>
    </source>
</evidence>
<dbReference type="CDD" id="cd00821">
    <property type="entry name" value="PH"/>
    <property type="match status" value="1"/>
</dbReference>
<gene>
    <name evidence="1" type="ORF">FSAL1345_LOCUS877</name>
</gene>
<protein>
    <submittedName>
        <fullName evidence="1">Uncharacterized protein</fullName>
    </submittedName>
</protein>
<dbReference type="AlphaFoldDB" id="A0A7S3I9H1"/>
<accession>A0A7S3I9H1</accession>
<reference evidence="1" key="1">
    <citation type="submission" date="2021-01" db="EMBL/GenBank/DDBJ databases">
        <authorList>
            <person name="Corre E."/>
            <person name="Pelletier E."/>
            <person name="Niang G."/>
            <person name="Scheremetjew M."/>
            <person name="Finn R."/>
            <person name="Kale V."/>
            <person name="Holt S."/>
            <person name="Cochrane G."/>
            <person name="Meng A."/>
            <person name="Brown T."/>
            <person name="Cohen L."/>
        </authorList>
    </citation>
    <scope>NUCLEOTIDE SEQUENCE</scope>
</reference>
<sequence>MSQREPRLFEKSLQFSPIREKHTESFRENTLFEGELAKYRPGFSQQYIERWCELTTEAFLYYKNEWYAKCWPEKPFAKIPLIQIAEISKKVFPTTLPPPYQNQSQFELILYGEDDLTALSRSSEGFSQCNISRSSFMDRKTGEGLVMTDKKTS</sequence>
<proteinExistence type="predicted"/>
<dbReference type="EMBL" id="HBIF01001028">
    <property type="protein sequence ID" value="CAE0317608.1"/>
    <property type="molecule type" value="Transcribed_RNA"/>
</dbReference>
<dbReference type="SUPFAM" id="SSF50729">
    <property type="entry name" value="PH domain-like"/>
    <property type="match status" value="1"/>
</dbReference>
<organism evidence="1">
    <name type="scientific">Fabrea salina</name>
    <dbReference type="NCBI Taxonomy" id="342563"/>
    <lineage>
        <taxon>Eukaryota</taxon>
        <taxon>Sar</taxon>
        <taxon>Alveolata</taxon>
        <taxon>Ciliophora</taxon>
        <taxon>Postciliodesmatophora</taxon>
        <taxon>Heterotrichea</taxon>
        <taxon>Heterotrichida</taxon>
        <taxon>Fabreidae</taxon>
        <taxon>Fabrea</taxon>
    </lineage>
</organism>